<keyword evidence="6" id="KW-1185">Reference proteome</keyword>
<dbReference type="InterPro" id="IPR004045">
    <property type="entry name" value="Glutathione_S-Trfase_N"/>
</dbReference>
<dbReference type="KEGG" id="trg:TRUGW13939_10392"/>
<name>A0A7H8RFA9_TALRU</name>
<feature type="domain" description="GST N-terminal" evidence="3">
    <location>
        <begin position="4"/>
        <end position="85"/>
    </location>
</feature>
<evidence type="ECO:0000259" key="3">
    <source>
        <dbReference type="PROSITE" id="PS50404"/>
    </source>
</evidence>
<dbReference type="CDD" id="cd03048">
    <property type="entry name" value="GST_N_Ure2p_like"/>
    <property type="match status" value="1"/>
</dbReference>
<dbReference type="AlphaFoldDB" id="A0A7H8RFA9"/>
<dbReference type="RefSeq" id="XP_035349397.1">
    <property type="nucleotide sequence ID" value="XM_035493504.1"/>
</dbReference>
<dbReference type="GeneID" id="55997872"/>
<dbReference type="EMBL" id="CP055903">
    <property type="protein sequence ID" value="QKX63223.1"/>
    <property type="molecule type" value="Genomic_DNA"/>
</dbReference>
<dbReference type="SUPFAM" id="SSF47616">
    <property type="entry name" value="GST C-terminal domain-like"/>
    <property type="match status" value="1"/>
</dbReference>
<dbReference type="Proteomes" id="UP000509510">
    <property type="component" value="Chromosome VI"/>
</dbReference>
<dbReference type="Gene3D" id="1.20.1050.10">
    <property type="match status" value="1"/>
</dbReference>
<evidence type="ECO:0008006" key="7">
    <source>
        <dbReference type="Google" id="ProtNLM"/>
    </source>
</evidence>
<comment type="similarity">
    <text evidence="1 2">Belongs to the GST superfamily.</text>
</comment>
<protein>
    <recommendedName>
        <fullName evidence="7">GST N-terminal domain-containing protein</fullName>
    </recommendedName>
</protein>
<dbReference type="InterPro" id="IPR004046">
    <property type="entry name" value="GST_C"/>
</dbReference>
<dbReference type="InterPro" id="IPR010987">
    <property type="entry name" value="Glutathione-S-Trfase_C-like"/>
</dbReference>
<dbReference type="PANTHER" id="PTHR44051:SF3">
    <property type="entry name" value="TRANSCRIPTIONAL REGULATOR URE2"/>
    <property type="match status" value="1"/>
</dbReference>
<dbReference type="InterPro" id="IPR036249">
    <property type="entry name" value="Thioredoxin-like_sf"/>
</dbReference>
<organism evidence="5 6">
    <name type="scientific">Talaromyces rugulosus</name>
    <name type="common">Penicillium rugulosum</name>
    <dbReference type="NCBI Taxonomy" id="121627"/>
    <lineage>
        <taxon>Eukaryota</taxon>
        <taxon>Fungi</taxon>
        <taxon>Dikarya</taxon>
        <taxon>Ascomycota</taxon>
        <taxon>Pezizomycotina</taxon>
        <taxon>Eurotiomycetes</taxon>
        <taxon>Eurotiomycetidae</taxon>
        <taxon>Eurotiales</taxon>
        <taxon>Trichocomaceae</taxon>
        <taxon>Talaromyces</taxon>
        <taxon>Talaromyces sect. Islandici</taxon>
    </lineage>
</organism>
<evidence type="ECO:0000259" key="4">
    <source>
        <dbReference type="PROSITE" id="PS50405"/>
    </source>
</evidence>
<accession>A0A7H8RFA9</accession>
<evidence type="ECO:0000256" key="1">
    <source>
        <dbReference type="ARBA" id="ARBA00007409"/>
    </source>
</evidence>
<evidence type="ECO:0000313" key="5">
    <source>
        <dbReference type="EMBL" id="QKX63223.1"/>
    </source>
</evidence>
<feature type="domain" description="GST C-terminal" evidence="4">
    <location>
        <begin position="16"/>
        <end position="164"/>
    </location>
</feature>
<evidence type="ECO:0000313" key="6">
    <source>
        <dbReference type="Proteomes" id="UP000509510"/>
    </source>
</evidence>
<dbReference type="Pfam" id="PF00043">
    <property type="entry name" value="GST_C"/>
    <property type="match status" value="1"/>
</dbReference>
<dbReference type="PROSITE" id="PS50405">
    <property type="entry name" value="GST_CTER"/>
    <property type="match status" value="1"/>
</dbReference>
<dbReference type="Gene3D" id="1.20.1050.130">
    <property type="match status" value="1"/>
</dbReference>
<dbReference type="PANTHER" id="PTHR44051">
    <property type="entry name" value="GLUTATHIONE S-TRANSFERASE-RELATED"/>
    <property type="match status" value="1"/>
</dbReference>
<reference evidence="6" key="1">
    <citation type="submission" date="2020-06" db="EMBL/GenBank/DDBJ databases">
        <title>A chromosome-scale genome assembly of Talaromyces rugulosus W13939.</title>
        <authorList>
            <person name="Wang B."/>
            <person name="Guo L."/>
            <person name="Ye K."/>
            <person name="Wang L."/>
        </authorList>
    </citation>
    <scope>NUCLEOTIDE SEQUENCE [LARGE SCALE GENOMIC DNA]</scope>
    <source>
        <strain evidence="6">W13939</strain>
    </source>
</reference>
<dbReference type="OrthoDB" id="422574at2759"/>
<evidence type="ECO:0000256" key="2">
    <source>
        <dbReference type="RuleBase" id="RU003494"/>
    </source>
</evidence>
<dbReference type="PROSITE" id="PS50404">
    <property type="entry name" value="GST_NTER"/>
    <property type="match status" value="1"/>
</dbReference>
<dbReference type="InterPro" id="IPR036282">
    <property type="entry name" value="Glutathione-S-Trfase_C_sf"/>
</dbReference>
<dbReference type="Pfam" id="PF02798">
    <property type="entry name" value="GST_N"/>
    <property type="match status" value="1"/>
</dbReference>
<proteinExistence type="inferred from homology"/>
<sequence length="166" mass="18816">MSLKPLTLWGHAGTPNPWKFAMILEELNVQYERKFIDFADLKKEPFESINPNGRLPAIEDPNTGISVWESGAILDAIDRYVNEIRRISGVLDRWLECKGCLVGGKYSYVNAAFVPWFDVVPVLWSDKIDIEKDFPHVNAWLTRIKARPAIAKALNDKAKTMTAEGI</sequence>
<gene>
    <name evidence="5" type="ORF">TRUGW13939_10392</name>
</gene>
<dbReference type="SUPFAM" id="SSF52833">
    <property type="entry name" value="Thioredoxin-like"/>
    <property type="match status" value="1"/>
</dbReference>